<evidence type="ECO:0000313" key="1">
    <source>
        <dbReference type="EMBL" id="PYE36646.1"/>
    </source>
</evidence>
<proteinExistence type="predicted"/>
<protein>
    <submittedName>
        <fullName evidence="1">Uncharacterized protein</fullName>
    </submittedName>
</protein>
<dbReference type="AlphaFoldDB" id="A0A2V4UJ55"/>
<dbReference type="Proteomes" id="UP000247746">
    <property type="component" value="Unassembled WGS sequence"/>
</dbReference>
<organism evidence="1 2">
    <name type="scientific">Psychrobacter fozii</name>
    <dbReference type="NCBI Taxonomy" id="198480"/>
    <lineage>
        <taxon>Bacteria</taxon>
        <taxon>Pseudomonadati</taxon>
        <taxon>Pseudomonadota</taxon>
        <taxon>Gammaproteobacteria</taxon>
        <taxon>Moraxellales</taxon>
        <taxon>Moraxellaceae</taxon>
        <taxon>Psychrobacter</taxon>
    </lineage>
</organism>
<reference evidence="1 2" key="1">
    <citation type="submission" date="2018-06" db="EMBL/GenBank/DDBJ databases">
        <title>Genomic Encyclopedia of Type Strains, Phase III (KMG-III): the genomes of soil and plant-associated and newly described type strains.</title>
        <authorList>
            <person name="Whitman W."/>
        </authorList>
    </citation>
    <scope>NUCLEOTIDE SEQUENCE [LARGE SCALE GENOMIC DNA]</scope>
    <source>
        <strain evidence="1 2">CECT 5889</strain>
    </source>
</reference>
<evidence type="ECO:0000313" key="2">
    <source>
        <dbReference type="Proteomes" id="UP000247746"/>
    </source>
</evidence>
<accession>A0A2V4UJ55</accession>
<name>A0A2V4UJ55_9GAMM</name>
<dbReference type="RefSeq" id="WP_110924298.1">
    <property type="nucleotide sequence ID" value="NZ_QJSU01000012.1"/>
</dbReference>
<dbReference type="EMBL" id="QJSU01000012">
    <property type="protein sequence ID" value="PYE36646.1"/>
    <property type="molecule type" value="Genomic_DNA"/>
</dbReference>
<gene>
    <name evidence="1" type="ORF">DFP82_11293</name>
</gene>
<comment type="caution">
    <text evidence="1">The sequence shown here is derived from an EMBL/GenBank/DDBJ whole genome shotgun (WGS) entry which is preliminary data.</text>
</comment>
<keyword evidence="2" id="KW-1185">Reference proteome</keyword>
<sequence>MSDRGTKDEAFIGDAYTGVVDRRNIADQSLYNGYMKDEIPSGQLAVFITAVKIYNKQNILSDQDVEKAEEAKTFGDVRNLVDEFHPKWLASRN</sequence>